<dbReference type="InParanoid" id="A7SHJ7"/>
<proteinExistence type="predicted"/>
<keyword evidence="3" id="KW-1185">Reference proteome</keyword>
<dbReference type="OMA" id="SVIMERY"/>
<reference evidence="2 3" key="1">
    <citation type="journal article" date="2007" name="Science">
        <title>Sea anemone genome reveals ancestral eumetazoan gene repertoire and genomic organization.</title>
        <authorList>
            <person name="Putnam N.H."/>
            <person name="Srivastava M."/>
            <person name="Hellsten U."/>
            <person name="Dirks B."/>
            <person name="Chapman J."/>
            <person name="Salamov A."/>
            <person name="Terry A."/>
            <person name="Shapiro H."/>
            <person name="Lindquist E."/>
            <person name="Kapitonov V.V."/>
            <person name="Jurka J."/>
            <person name="Genikhovich G."/>
            <person name="Grigoriev I.V."/>
            <person name="Lucas S.M."/>
            <person name="Steele R.E."/>
            <person name="Finnerty J.R."/>
            <person name="Technau U."/>
            <person name="Martindale M.Q."/>
            <person name="Rokhsar D.S."/>
        </authorList>
    </citation>
    <scope>NUCLEOTIDE SEQUENCE [LARGE SCALE GENOMIC DNA]</scope>
    <source>
        <strain evidence="3">CH2 X CH6</strain>
    </source>
</reference>
<feature type="compositionally biased region" description="Polar residues" evidence="1">
    <location>
        <begin position="14"/>
        <end position="25"/>
    </location>
</feature>
<evidence type="ECO:0000313" key="3">
    <source>
        <dbReference type="Proteomes" id="UP000001593"/>
    </source>
</evidence>
<dbReference type="EMBL" id="DS469661">
    <property type="protein sequence ID" value="EDO36791.1"/>
    <property type="molecule type" value="Genomic_DNA"/>
</dbReference>
<dbReference type="PANTHER" id="PTHR38696:SF1">
    <property type="entry name" value="MEDIATOR OF RNA POLYMERASE II TRANSCRIPTION SUBUNIT 13"/>
    <property type="match status" value="1"/>
</dbReference>
<name>A7SHJ7_NEMVE</name>
<dbReference type="HOGENOM" id="CLU_509335_0_0_1"/>
<evidence type="ECO:0000313" key="2">
    <source>
        <dbReference type="EMBL" id="EDO36791.1"/>
    </source>
</evidence>
<dbReference type="Proteomes" id="UP000001593">
    <property type="component" value="Unassembled WGS sequence"/>
</dbReference>
<dbReference type="STRING" id="45351.A7SHJ7"/>
<dbReference type="AlphaFoldDB" id="A7SHJ7"/>
<dbReference type="eggNOG" id="ENOG502S1QQ">
    <property type="taxonomic scope" value="Eukaryota"/>
</dbReference>
<gene>
    <name evidence="2" type="ORF">NEMVEDRAFT_v1g212384</name>
</gene>
<protein>
    <submittedName>
        <fullName evidence="2">Uncharacterized protein</fullName>
    </submittedName>
</protein>
<organism evidence="2 3">
    <name type="scientific">Nematostella vectensis</name>
    <name type="common">Starlet sea anemone</name>
    <dbReference type="NCBI Taxonomy" id="45351"/>
    <lineage>
        <taxon>Eukaryota</taxon>
        <taxon>Metazoa</taxon>
        <taxon>Cnidaria</taxon>
        <taxon>Anthozoa</taxon>
        <taxon>Hexacorallia</taxon>
        <taxon>Actiniaria</taxon>
        <taxon>Edwardsiidae</taxon>
        <taxon>Nematostella</taxon>
    </lineage>
</organism>
<feature type="region of interest" description="Disordered" evidence="1">
    <location>
        <begin position="14"/>
        <end position="36"/>
    </location>
</feature>
<accession>A7SHJ7</accession>
<dbReference type="PANTHER" id="PTHR38696">
    <property type="entry name" value="MEDIATOR OF RNA POLYMERASE II TRANSCRIPTION SUBUNIT 13"/>
    <property type="match status" value="1"/>
</dbReference>
<sequence>MPYKRYMLSHTHSAINSKTMGTSDSRQGKESDELQSPPNYLCVTAVKPATIHLINGGKDEQIIIQEAITESWEQGIKDETPQKHGHSWTLQEFPFGYNKQGFYCPAREIRVLSKIIQSLDKNGWLLAGVADLSRRFVFSQWFFIRGSGQHSELDYPCVSLSSVDTILFVNIPSQFYARIKELILKYWDKGIKESKEEENTLELQLKGKPWHGKILSMPARLLMTQLFGLFHRKYNLELYCRLNLRCKADSFLFRPKVKESKDENTFMGICLYGKSGVLIIDAQSEAITIVRKVLQETWMWRGGIKDEKEYVACYGFTLAGSPWWSRKRKQSAMSRLVICRLIEELQSSSWKIITGAAFSKHSMNKDMLVFQKCKPMNVSSMCLCPVGANKLRLVNATSEIFATVRELIQTHWPTRIKRERRYRTPAAFLEFKLNGKPWSGKTTDSFSASNMMCYIMQELQRQGWKLALSADIAAKYMYPGEDDDDDDDDNYAIDVQSLWFVNQSRVASTSGKEDDSLFGEENPSTTFLTETTAVR</sequence>
<evidence type="ECO:0000256" key="1">
    <source>
        <dbReference type="SAM" id="MobiDB-lite"/>
    </source>
</evidence>
<dbReference type="PhylomeDB" id="A7SHJ7"/>